<dbReference type="EMBL" id="FOGQ01000003">
    <property type="protein sequence ID" value="SER75795.1"/>
    <property type="molecule type" value="Genomic_DNA"/>
</dbReference>
<dbReference type="Proteomes" id="UP000198929">
    <property type="component" value="Unassembled WGS sequence"/>
</dbReference>
<evidence type="ECO:0000313" key="1">
    <source>
        <dbReference type="EMBL" id="SER75795.1"/>
    </source>
</evidence>
<accession>A0A1H9RTP6</accession>
<name>A0A1H9RTP6_9CORY</name>
<dbReference type="STRING" id="1121357.SAMN05661109_00903"/>
<reference evidence="2" key="1">
    <citation type="submission" date="2016-10" db="EMBL/GenBank/DDBJ databases">
        <authorList>
            <person name="Varghese N."/>
            <person name="Submissions S."/>
        </authorList>
    </citation>
    <scope>NUCLEOTIDE SEQUENCE [LARGE SCALE GENOMIC DNA]</scope>
    <source>
        <strain evidence="2">DSM 20524</strain>
    </source>
</reference>
<dbReference type="RefSeq" id="WP_177178097.1">
    <property type="nucleotide sequence ID" value="NZ_CP047199.1"/>
</dbReference>
<evidence type="ECO:0000313" key="2">
    <source>
        <dbReference type="Proteomes" id="UP000198929"/>
    </source>
</evidence>
<organism evidence="1 2">
    <name type="scientific">Corynebacterium cystitidis DSM 20524</name>
    <dbReference type="NCBI Taxonomy" id="1121357"/>
    <lineage>
        <taxon>Bacteria</taxon>
        <taxon>Bacillati</taxon>
        <taxon>Actinomycetota</taxon>
        <taxon>Actinomycetes</taxon>
        <taxon>Mycobacteriales</taxon>
        <taxon>Corynebacteriaceae</taxon>
        <taxon>Corynebacterium</taxon>
    </lineage>
</organism>
<sequence length="90" mass="10071">MPRSIEDILAHADELARRFEEYTPSPEDELDSCAVEALREAVYDRSLAEKKILAAIQNARNSGFTWETIGTFVGTSGEAARQRYARHLAS</sequence>
<gene>
    <name evidence="1" type="ORF">SAMN05661109_00903</name>
</gene>
<evidence type="ECO:0008006" key="3">
    <source>
        <dbReference type="Google" id="ProtNLM"/>
    </source>
</evidence>
<proteinExistence type="predicted"/>
<keyword evidence="2" id="KW-1185">Reference proteome</keyword>
<protein>
    <recommendedName>
        <fullName evidence="3">Myb-like domain-containing protein</fullName>
    </recommendedName>
</protein>
<dbReference type="AlphaFoldDB" id="A0A1H9RTP6"/>